<gene>
    <name evidence="5" type="primary">dnaK</name>
    <name evidence="5" type="ORF">CMC5_072690</name>
</gene>
<dbReference type="CDD" id="cd10170">
    <property type="entry name" value="ASKHA_NBD_HSP70"/>
    <property type="match status" value="1"/>
</dbReference>
<dbReference type="Gene3D" id="3.30.420.40">
    <property type="match status" value="2"/>
</dbReference>
<protein>
    <submittedName>
        <fullName evidence="5">Molecular chaperone DnaK</fullName>
    </submittedName>
</protein>
<keyword evidence="3" id="KW-0067">ATP-binding</keyword>
<dbReference type="InterPro" id="IPR013126">
    <property type="entry name" value="Hsp_70_fam"/>
</dbReference>
<dbReference type="Pfam" id="PF00012">
    <property type="entry name" value="HSP70"/>
    <property type="match status" value="1"/>
</dbReference>
<proteinExistence type="inferred from homology"/>
<organism evidence="5 6">
    <name type="scientific">Chondromyces crocatus</name>
    <dbReference type="NCBI Taxonomy" id="52"/>
    <lineage>
        <taxon>Bacteria</taxon>
        <taxon>Pseudomonadati</taxon>
        <taxon>Myxococcota</taxon>
        <taxon>Polyangia</taxon>
        <taxon>Polyangiales</taxon>
        <taxon>Polyangiaceae</taxon>
        <taxon>Chondromyces</taxon>
    </lineage>
</organism>
<dbReference type="GO" id="GO:0005524">
    <property type="term" value="F:ATP binding"/>
    <property type="evidence" value="ECO:0007669"/>
    <property type="project" value="UniProtKB-KW"/>
</dbReference>
<dbReference type="InterPro" id="IPR043129">
    <property type="entry name" value="ATPase_NBD"/>
</dbReference>
<dbReference type="PANTHER" id="PTHR19375">
    <property type="entry name" value="HEAT SHOCK PROTEIN 70KDA"/>
    <property type="match status" value="1"/>
</dbReference>
<evidence type="ECO:0000256" key="3">
    <source>
        <dbReference type="ARBA" id="ARBA00022840"/>
    </source>
</evidence>
<evidence type="ECO:0000256" key="1">
    <source>
        <dbReference type="ARBA" id="ARBA00007381"/>
    </source>
</evidence>
<evidence type="ECO:0000256" key="2">
    <source>
        <dbReference type="ARBA" id="ARBA00022741"/>
    </source>
</evidence>
<keyword evidence="6" id="KW-1185">Reference proteome</keyword>
<dbReference type="PATRIC" id="fig|52.7.peg.7986"/>
<evidence type="ECO:0000313" key="5">
    <source>
        <dbReference type="EMBL" id="AKT43042.1"/>
    </source>
</evidence>
<dbReference type="SUPFAM" id="SSF53067">
    <property type="entry name" value="Actin-like ATPase domain"/>
    <property type="match status" value="2"/>
</dbReference>
<dbReference type="AlphaFoldDB" id="A0A0K1EQW4"/>
<dbReference type="GO" id="GO:0140662">
    <property type="term" value="F:ATP-dependent protein folding chaperone"/>
    <property type="evidence" value="ECO:0007669"/>
    <property type="project" value="InterPro"/>
</dbReference>
<dbReference type="OrthoDB" id="580874at2"/>
<dbReference type="Proteomes" id="UP000067626">
    <property type="component" value="Chromosome"/>
</dbReference>
<comment type="similarity">
    <text evidence="1">Belongs to the heat shock protein 70 family.</text>
</comment>
<feature type="region of interest" description="Disordered" evidence="4">
    <location>
        <begin position="633"/>
        <end position="657"/>
    </location>
</feature>
<dbReference type="Pfam" id="PF12531">
    <property type="entry name" value="DUF3731"/>
    <property type="match status" value="1"/>
</dbReference>
<accession>A0A0K1EQW4</accession>
<feature type="compositionally biased region" description="Low complexity" evidence="4">
    <location>
        <begin position="648"/>
        <end position="657"/>
    </location>
</feature>
<reference evidence="5 6" key="1">
    <citation type="submission" date="2015-07" db="EMBL/GenBank/DDBJ databases">
        <title>Genome analysis of myxobacterium Chondromyces crocatus Cm c5 reveals a high potential for natural compound synthesis and the genetic basis for the loss of fruiting body formation.</title>
        <authorList>
            <person name="Zaburannyi N."/>
            <person name="Bunk B."/>
            <person name="Maier J."/>
            <person name="Overmann J."/>
            <person name="Mueller R."/>
        </authorList>
    </citation>
    <scope>NUCLEOTIDE SEQUENCE [LARGE SCALE GENOMIC DNA]</scope>
    <source>
        <strain evidence="5 6">Cm c5</strain>
    </source>
</reference>
<dbReference type="PRINTS" id="PR00301">
    <property type="entry name" value="HEATSHOCK70"/>
</dbReference>
<dbReference type="Gene3D" id="3.90.640.10">
    <property type="entry name" value="Actin, Chain A, domain 4"/>
    <property type="match status" value="1"/>
</dbReference>
<sequence>MSASPPQPTQASAPARAIAPSGTSRVVGIDLGTTHTVVAWADDPGRAGTPAVQLFPIPQLVTPTEIASRPLFPSFLYAPVASEHAADPWGDAPFVLGELARRRGHEVPGRLIASSKSWLCHAGVDRTAPILPWGADEEASDLPRASPLEAATRLLTHVRHAWDEAHAEGPLAAQQVVLTVPASFDEVARELTLEAAQRAGLSVRLLEEPQAAFYDTMEALGAEGLGALIDRAGGEALVLVVDVGGGTTDLSLIRVARGETTPIVIERIAVGHHLLLGGDNMDLALAHRCERRLLPEGERLEPGRFSQLVLACRAAKERLLGGHGGEDEVPEAVPVAVLGAGSRLIGNTLRTELTRAEVEQLVLDGFFPEVPRSARPERSRAGLLAFGLPYEKDAAITRHVAWFFARHAPKGADGTPLQGPHALLLNGGVFRARRVAERLQAVLQAWGGPTITRLPNADPDLAVARGAVAYGLALRGRGLRIEGGAPRGYYVGLDPATAVTRRAVCVVPRGAPEGVPQVARGRTFGLVVGRPVRFDLFASDDARVDRPGDVVIVDDDHFEPLPPVATAFDAGATGPSGRAGGASRAVRDVELKVQLEGELTAIGTLDLACVEVGEEPGRRFRLAFQLREPTSDAVPIEGSTSPGIPVDAGGRAAPPRIGGKRLEEAREAIERVFGKGRPDVAPREVKNLVRELERILGERPSWTTETARALVDTLLPSARSRRRTADHERVFWQLAGYCLRPGFGDPGDPARITAVTPLFAEKLAFPQEPRGYQQLWIAWRRVAGGLDEATQVALRDLADPFLAPAERKLKKPKGFKPEALDDLRELAASLERVPATRRSELGAWLLERTWTDRDPRLWAAIGRIGARIPAYASVHHVVGATTVERWLDHLLREKWDQLPTAAAAAVQMARVTGDRARDVSERTRAEVERRLVKVGAREAWIRAVRELVAVEEADRAAFFGEGLPVGLRLVE</sequence>
<evidence type="ECO:0000256" key="4">
    <source>
        <dbReference type="SAM" id="MobiDB-lite"/>
    </source>
</evidence>
<name>A0A0K1EQW4_CHOCO</name>
<dbReference type="PROSITE" id="PS00329">
    <property type="entry name" value="HSP70_2"/>
    <property type="match status" value="1"/>
</dbReference>
<keyword evidence="2" id="KW-0547">Nucleotide-binding</keyword>
<evidence type="ECO:0000313" key="6">
    <source>
        <dbReference type="Proteomes" id="UP000067626"/>
    </source>
</evidence>
<dbReference type="STRING" id="52.CMC5_072690"/>
<dbReference type="InterPro" id="IPR018181">
    <property type="entry name" value="Heat_shock_70_CS"/>
</dbReference>
<dbReference type="EMBL" id="CP012159">
    <property type="protein sequence ID" value="AKT43042.1"/>
    <property type="molecule type" value="Genomic_DNA"/>
</dbReference>
<dbReference type="RefSeq" id="WP_050434578.1">
    <property type="nucleotide sequence ID" value="NZ_CP012159.1"/>
</dbReference>
<dbReference type="KEGG" id="ccro:CMC5_072690"/>
<dbReference type="InterPro" id="IPR021030">
    <property type="entry name" value="DUF3731"/>
</dbReference>